<name>A0A3A6P9K1_9BACL</name>
<accession>A0A3A6P9K1</accession>
<dbReference type="InterPro" id="IPR007484">
    <property type="entry name" value="Peptidase_M28"/>
</dbReference>
<evidence type="ECO:0000313" key="3">
    <source>
        <dbReference type="Proteomes" id="UP000267798"/>
    </source>
</evidence>
<feature type="domain" description="Peptidase M28" evidence="1">
    <location>
        <begin position="228"/>
        <end position="420"/>
    </location>
</feature>
<dbReference type="PANTHER" id="PTHR12147:SF26">
    <property type="entry name" value="PEPTIDASE M28 DOMAIN-CONTAINING PROTEIN"/>
    <property type="match status" value="1"/>
</dbReference>
<dbReference type="Pfam" id="PF04389">
    <property type="entry name" value="Peptidase_M28"/>
    <property type="match status" value="1"/>
</dbReference>
<dbReference type="SUPFAM" id="SSF53187">
    <property type="entry name" value="Zn-dependent exopeptidases"/>
    <property type="match status" value="1"/>
</dbReference>
<evidence type="ECO:0000259" key="1">
    <source>
        <dbReference type="Pfam" id="PF04389"/>
    </source>
</evidence>
<protein>
    <recommendedName>
        <fullName evidence="1">Peptidase M28 domain-containing protein</fullName>
    </recommendedName>
</protein>
<sequence>MFYKLRQERVSLNLKRIAAMIATIGLTLMLASCTEDVPKNPLEQSVKALTASEMKGRLTGTEGNAKAQAWIEEQFKTLGLTPLAGNSFAVPYNHKFYDPDKQQIAMEAIYSNERRSTFKHGASFIVQAYAESFDVSAPITSNASDPELADKMLITDRAVILSGLGAKPKAILVKTEAFKKNAIRPSGMDVPIVQISPLSYRKLIKEQEKIERLRLNIQLEPEPIQADNVVGILPGQSNRDSPIRSAIVISAHFDGVGWTNNTPFDGALDNASGVSALLELAANLKNKDRGEGDLVFAAFNGEESGLQGSRAFVQQLKDYYDIVYNINLDSIAGASRKSAVISSANNSVELAMALGESLNQNGITVEYSEDAGSSDHLSFSEDVYQSVTISDDQLDNIHTSQDTAEHIDYEYLEQLVQALSDFLTAPKHHPEFFRSYKIIRQEQDVFSAEQLRIMKEEAERHLAKLKLGQYTYFVHPITFTTQPIYKFEGTIQNAKEFEEQLQGAKLPNDIAGYPFQLANVNYGQLFDRLVESPELDVIYTVEDLSLKDITSISLQYTDEEHGIYVGLYPIGEDEILDMNYSSASVKVKEYKDNEGGSYYLEYYPEYERSLTYIKLVNIDGQDYYVRVYEVIKQEGELFYSTNSSFEEKEKLIERAQSIPLETIIRQLGI</sequence>
<organism evidence="2 3">
    <name type="scientific">Paenibacillus pinisoli</name>
    <dbReference type="NCBI Taxonomy" id="1276110"/>
    <lineage>
        <taxon>Bacteria</taxon>
        <taxon>Bacillati</taxon>
        <taxon>Bacillota</taxon>
        <taxon>Bacilli</taxon>
        <taxon>Bacillales</taxon>
        <taxon>Paenibacillaceae</taxon>
        <taxon>Paenibacillus</taxon>
    </lineage>
</organism>
<reference evidence="2 3" key="1">
    <citation type="submission" date="2018-09" db="EMBL/GenBank/DDBJ databases">
        <title>Paenibacillus aracenensis nov. sp. isolated from a cave in southern Spain.</title>
        <authorList>
            <person name="Jurado V."/>
            <person name="Gutierrez-Patricio S."/>
            <person name="Gonzalez-Pimentel J.L."/>
            <person name="Miller A.Z."/>
            <person name="Laiz L."/>
            <person name="Saiz-Jimenez C."/>
        </authorList>
    </citation>
    <scope>NUCLEOTIDE SEQUENCE [LARGE SCALE GENOMIC DNA]</scope>
    <source>
        <strain evidence="2 3">JCM 19203</strain>
    </source>
</reference>
<dbReference type="GO" id="GO:0008235">
    <property type="term" value="F:metalloexopeptidase activity"/>
    <property type="evidence" value="ECO:0007669"/>
    <property type="project" value="InterPro"/>
</dbReference>
<dbReference type="Gene3D" id="3.40.630.10">
    <property type="entry name" value="Zn peptidases"/>
    <property type="match status" value="2"/>
</dbReference>
<dbReference type="PROSITE" id="PS51257">
    <property type="entry name" value="PROKAR_LIPOPROTEIN"/>
    <property type="match status" value="1"/>
</dbReference>
<dbReference type="PANTHER" id="PTHR12147">
    <property type="entry name" value="METALLOPEPTIDASE M28 FAMILY MEMBER"/>
    <property type="match status" value="1"/>
</dbReference>
<evidence type="ECO:0000313" key="2">
    <source>
        <dbReference type="EMBL" id="RJX37592.1"/>
    </source>
</evidence>
<dbReference type="EMBL" id="QXQB01000005">
    <property type="protein sequence ID" value="RJX37592.1"/>
    <property type="molecule type" value="Genomic_DNA"/>
</dbReference>
<proteinExistence type="predicted"/>
<comment type="caution">
    <text evidence="2">The sequence shown here is derived from an EMBL/GenBank/DDBJ whole genome shotgun (WGS) entry which is preliminary data.</text>
</comment>
<dbReference type="OrthoDB" id="9762302at2"/>
<dbReference type="InterPro" id="IPR045175">
    <property type="entry name" value="M28_fam"/>
</dbReference>
<keyword evidence="3" id="KW-1185">Reference proteome</keyword>
<gene>
    <name evidence="2" type="ORF">D3P09_21690</name>
</gene>
<dbReference type="AlphaFoldDB" id="A0A3A6P9K1"/>
<dbReference type="Proteomes" id="UP000267798">
    <property type="component" value="Unassembled WGS sequence"/>
</dbReference>
<dbReference type="GO" id="GO:0006508">
    <property type="term" value="P:proteolysis"/>
    <property type="evidence" value="ECO:0007669"/>
    <property type="project" value="InterPro"/>
</dbReference>